<feature type="transmembrane region" description="Helical" evidence="5">
    <location>
        <begin position="480"/>
        <end position="499"/>
    </location>
</feature>
<dbReference type="OrthoDB" id="3561359at2759"/>
<feature type="transmembrane region" description="Helical" evidence="5">
    <location>
        <begin position="170"/>
        <end position="189"/>
    </location>
</feature>
<dbReference type="GO" id="GO:0005886">
    <property type="term" value="C:plasma membrane"/>
    <property type="evidence" value="ECO:0007669"/>
    <property type="project" value="TreeGrafter"/>
</dbReference>
<evidence type="ECO:0000256" key="4">
    <source>
        <dbReference type="ARBA" id="ARBA00023136"/>
    </source>
</evidence>
<dbReference type="Pfam" id="PF07690">
    <property type="entry name" value="MFS_1"/>
    <property type="match status" value="1"/>
</dbReference>
<dbReference type="EMBL" id="SEOQ01000068">
    <property type="protein sequence ID" value="TFY71070.1"/>
    <property type="molecule type" value="Genomic_DNA"/>
</dbReference>
<comment type="caution">
    <text evidence="7">The sequence shown here is derived from an EMBL/GenBank/DDBJ whole genome shotgun (WGS) entry which is preliminary data.</text>
</comment>
<feature type="transmembrane region" description="Helical" evidence="5">
    <location>
        <begin position="548"/>
        <end position="566"/>
    </location>
</feature>
<dbReference type="CDD" id="cd17323">
    <property type="entry name" value="MFS_Tpo1_MDR_like"/>
    <property type="match status" value="1"/>
</dbReference>
<feature type="transmembrane region" description="Helical" evidence="5">
    <location>
        <begin position="404"/>
        <end position="428"/>
    </location>
</feature>
<dbReference type="InterPro" id="IPR011701">
    <property type="entry name" value="MFS"/>
</dbReference>
<feature type="domain" description="Major facilitator superfamily (MFS) profile" evidence="6">
    <location>
        <begin position="172"/>
        <end position="598"/>
    </location>
</feature>
<feature type="transmembrane region" description="Helical" evidence="5">
    <location>
        <begin position="511"/>
        <end position="536"/>
    </location>
</feature>
<dbReference type="PANTHER" id="PTHR23502:SF7">
    <property type="entry name" value="DRUG_PROTON ANTIPORTER YHK8-RELATED"/>
    <property type="match status" value="1"/>
</dbReference>
<evidence type="ECO:0000313" key="8">
    <source>
        <dbReference type="Proteomes" id="UP000298327"/>
    </source>
</evidence>
<dbReference type="InterPro" id="IPR036259">
    <property type="entry name" value="MFS_trans_sf"/>
</dbReference>
<protein>
    <recommendedName>
        <fullName evidence="6">Major facilitator superfamily (MFS) profile domain-containing protein</fullName>
    </recommendedName>
</protein>
<keyword evidence="2 5" id="KW-0812">Transmembrane</keyword>
<keyword evidence="3 5" id="KW-1133">Transmembrane helix</keyword>
<evidence type="ECO:0000256" key="2">
    <source>
        <dbReference type="ARBA" id="ARBA00022692"/>
    </source>
</evidence>
<comment type="subcellular location">
    <subcellularLocation>
        <location evidence="1">Membrane</location>
        <topology evidence="1">Multi-pass membrane protein</topology>
    </subcellularLocation>
</comment>
<accession>A0A4Y9ZA81</accession>
<feature type="transmembrane region" description="Helical" evidence="5">
    <location>
        <begin position="440"/>
        <end position="460"/>
    </location>
</feature>
<keyword evidence="8" id="KW-1185">Reference proteome</keyword>
<evidence type="ECO:0000256" key="5">
    <source>
        <dbReference type="SAM" id="Phobius"/>
    </source>
</evidence>
<dbReference type="PROSITE" id="PS50850">
    <property type="entry name" value="MFS"/>
    <property type="match status" value="1"/>
</dbReference>
<dbReference type="FunFam" id="1.20.1250.20:FF:000082">
    <property type="entry name" value="MFS multidrug transporter, putative"/>
    <property type="match status" value="1"/>
</dbReference>
<dbReference type="SUPFAM" id="SSF103473">
    <property type="entry name" value="MFS general substrate transporter"/>
    <property type="match status" value="1"/>
</dbReference>
<dbReference type="STRING" id="205917.A0A4Y9ZA81"/>
<name>A0A4Y9ZA81_9AGAM</name>
<evidence type="ECO:0000256" key="3">
    <source>
        <dbReference type="ARBA" id="ARBA00022989"/>
    </source>
</evidence>
<gene>
    <name evidence="7" type="ORF">EVG20_g1935</name>
</gene>
<dbReference type="GO" id="GO:0022857">
    <property type="term" value="F:transmembrane transporter activity"/>
    <property type="evidence" value="ECO:0007669"/>
    <property type="project" value="InterPro"/>
</dbReference>
<evidence type="ECO:0000256" key="1">
    <source>
        <dbReference type="ARBA" id="ARBA00004141"/>
    </source>
</evidence>
<evidence type="ECO:0000259" key="6">
    <source>
        <dbReference type="PROSITE" id="PS50850"/>
    </source>
</evidence>
<feature type="transmembrane region" description="Helical" evidence="5">
    <location>
        <begin position="241"/>
        <end position="265"/>
    </location>
</feature>
<proteinExistence type="predicted"/>
<dbReference type="InterPro" id="IPR020846">
    <property type="entry name" value="MFS_dom"/>
</dbReference>
<dbReference type="Gene3D" id="1.20.1250.20">
    <property type="entry name" value="MFS general substrate transporter like domains"/>
    <property type="match status" value="1"/>
</dbReference>
<keyword evidence="4 5" id="KW-0472">Membrane</keyword>
<organism evidence="7 8">
    <name type="scientific">Dentipellis fragilis</name>
    <dbReference type="NCBI Taxonomy" id="205917"/>
    <lineage>
        <taxon>Eukaryota</taxon>
        <taxon>Fungi</taxon>
        <taxon>Dikarya</taxon>
        <taxon>Basidiomycota</taxon>
        <taxon>Agaricomycotina</taxon>
        <taxon>Agaricomycetes</taxon>
        <taxon>Russulales</taxon>
        <taxon>Hericiaceae</taxon>
        <taxon>Dentipellis</taxon>
    </lineage>
</organism>
<dbReference type="PANTHER" id="PTHR23502">
    <property type="entry name" value="MAJOR FACILITATOR SUPERFAMILY"/>
    <property type="match status" value="1"/>
</dbReference>
<dbReference type="AlphaFoldDB" id="A0A4Y9ZA81"/>
<feature type="transmembrane region" description="Helical" evidence="5">
    <location>
        <begin position="331"/>
        <end position="355"/>
    </location>
</feature>
<dbReference type="Proteomes" id="UP000298327">
    <property type="component" value="Unassembled WGS sequence"/>
</dbReference>
<sequence length="609" mass="67310">MIPGLEVVDVGTCFYGFVESLKAIAGQSSLKRTAKLRPWHGDGIWIGRLWIRGPSKYGGIHLDRREVKAGEDRAGVQPCLVMAQSSTGCRRTGSEIHTRLSGSTHPFRGQGLLIAARWLQQFVLTLNEQIESKLEKGGIDSSPATSGDPDFQVVLEPEDDPQELPLYRRWLAVITIASASVCVTCASSAASFTEPGISAEFHVSREVSILGISLFVLGLGCGPLVIGPLSEVYGRNAIYRCSFLLFFAFSWPVAFAPNIAVYLIFRFLTGYCGASFLSVAGGSVSDMFHNDHVATPMAVYTISPFIGPELGPLFSGFINQNTSWRWTYYTLLIWIFVQTFALVLIVPETYIPVILKWKAQRLRKETGNSKWWAPLEKTNTSLARSLLASCYTPFEIIIYERMALLLNLWTSVILGILYLAFQAFPIIFERGHGFNMQMTGLTFLGIGIGELLGLLTQPLWNKHFRQYKEKHGNPPPEIRLIMGQVGGILVPVGLFWLAFTTYTHVHWIAPIIASVPFGMGMYFVFTSTFTYLVVAYRPVAASAMAANSFMRSSFAAGFPLFASQMYDTLGTVGATALLAGLTTIMAPLPFVFYRIGARLRETSRFAAPQ</sequence>
<feature type="transmembrane region" description="Helical" evidence="5">
    <location>
        <begin position="209"/>
        <end position="229"/>
    </location>
</feature>
<reference evidence="7 8" key="1">
    <citation type="submission" date="2019-02" db="EMBL/GenBank/DDBJ databases">
        <title>Genome sequencing of the rare red list fungi Dentipellis fragilis.</title>
        <authorList>
            <person name="Buettner E."/>
            <person name="Kellner H."/>
        </authorList>
    </citation>
    <scope>NUCLEOTIDE SEQUENCE [LARGE SCALE GENOMIC DNA]</scope>
    <source>
        <strain evidence="7 8">DSM 105465</strain>
    </source>
</reference>
<evidence type="ECO:0000313" key="7">
    <source>
        <dbReference type="EMBL" id="TFY71070.1"/>
    </source>
</evidence>
<feature type="transmembrane region" description="Helical" evidence="5">
    <location>
        <begin position="572"/>
        <end position="595"/>
    </location>
</feature>